<dbReference type="GO" id="GO:0061504">
    <property type="term" value="P:cyclic threonylcarbamoyladenosine biosynthetic process"/>
    <property type="evidence" value="ECO:0007669"/>
    <property type="project" value="TreeGrafter"/>
</dbReference>
<dbReference type="GO" id="GO:0008641">
    <property type="term" value="F:ubiquitin-like modifier activating enzyme activity"/>
    <property type="evidence" value="ECO:0007669"/>
    <property type="project" value="InterPro"/>
</dbReference>
<protein>
    <submittedName>
        <fullName evidence="2">tRNA threonylcarbamoyladenosine dehydratase</fullName>
    </submittedName>
</protein>
<sequence>MNDPSSTRLTGPGSLPDPVFIETAPVCEVDPERRFGSLGRAFGADVLDVLARSHVVVAGIGGVGSWAVEALARSAVGRLTLVDMDHVAESNINRQVHALDSTLGQSKVHAMAERVAQINPLCQVVSLDDFVTPDNVQTTIPPGADVVLDCTDHLHAKVAMVLCARSRQQSLIVCGAAGGKTDALSLRRGDLRDATHDPLLARLRQTLRKQHGYASARGRRIAPMGVSVLWLEQPVTRPDKLEGGSALACAGYGSLVTVTASMGLAAAAFAIERISAKAE</sequence>
<dbReference type="KEGG" id="boz:DBV39_07990"/>
<dbReference type="OrthoDB" id="9804150at2"/>
<feature type="domain" description="THIF-type NAD/FAD binding fold" evidence="1">
    <location>
        <begin position="41"/>
        <end position="275"/>
    </location>
</feature>
<dbReference type="Gene3D" id="3.40.50.720">
    <property type="entry name" value="NAD(P)-binding Rossmann-like Domain"/>
    <property type="match status" value="1"/>
</dbReference>
<dbReference type="GO" id="GO:0061503">
    <property type="term" value="F:tRNA threonylcarbamoyladenosine dehydratase"/>
    <property type="evidence" value="ECO:0007669"/>
    <property type="project" value="TreeGrafter"/>
</dbReference>
<dbReference type="InterPro" id="IPR000594">
    <property type="entry name" value="ThiF_NAD_FAD-bd"/>
</dbReference>
<reference evidence="2 3" key="1">
    <citation type="submission" date="2018-04" db="EMBL/GenBank/DDBJ databases">
        <title>Bordetella sp. HZ20 isolated from seawater.</title>
        <authorList>
            <person name="Sun C."/>
        </authorList>
    </citation>
    <scope>NUCLEOTIDE SEQUENCE [LARGE SCALE GENOMIC DNA]</scope>
    <source>
        <strain evidence="2 3">HZ20</strain>
    </source>
</reference>
<dbReference type="PANTHER" id="PTHR43267">
    <property type="entry name" value="TRNA THREONYLCARBAMOYLADENOSINE DEHYDRATASE"/>
    <property type="match status" value="1"/>
</dbReference>
<dbReference type="InterPro" id="IPR035985">
    <property type="entry name" value="Ubiquitin-activating_enz"/>
</dbReference>
<dbReference type="RefSeq" id="WP_108623171.1">
    <property type="nucleotide sequence ID" value="NZ_CP028901.1"/>
</dbReference>
<dbReference type="InterPro" id="IPR045886">
    <property type="entry name" value="ThiF/MoeB/HesA"/>
</dbReference>
<dbReference type="CDD" id="cd00755">
    <property type="entry name" value="YgdL_like"/>
    <property type="match status" value="1"/>
</dbReference>
<dbReference type="PANTHER" id="PTHR43267:SF1">
    <property type="entry name" value="TRNA THREONYLCARBAMOYLADENOSINE DEHYDRATASE"/>
    <property type="match status" value="1"/>
</dbReference>
<dbReference type="Proteomes" id="UP000244571">
    <property type="component" value="Chromosome"/>
</dbReference>
<proteinExistence type="predicted"/>
<keyword evidence="3" id="KW-1185">Reference proteome</keyword>
<accession>A0A2R4XPK9</accession>
<dbReference type="Pfam" id="PF00899">
    <property type="entry name" value="ThiF"/>
    <property type="match status" value="1"/>
</dbReference>
<evidence type="ECO:0000313" key="2">
    <source>
        <dbReference type="EMBL" id="AWB35715.1"/>
    </source>
</evidence>
<dbReference type="EMBL" id="CP028901">
    <property type="protein sequence ID" value="AWB35715.1"/>
    <property type="molecule type" value="Genomic_DNA"/>
</dbReference>
<gene>
    <name evidence="2" type="ORF">DBV39_07990</name>
</gene>
<dbReference type="AlphaFoldDB" id="A0A2R4XPK9"/>
<evidence type="ECO:0000313" key="3">
    <source>
        <dbReference type="Proteomes" id="UP000244571"/>
    </source>
</evidence>
<dbReference type="SUPFAM" id="SSF69572">
    <property type="entry name" value="Activating enzymes of the ubiquitin-like proteins"/>
    <property type="match status" value="1"/>
</dbReference>
<name>A0A2R4XPK9_9BURK</name>
<evidence type="ECO:0000259" key="1">
    <source>
        <dbReference type="Pfam" id="PF00899"/>
    </source>
</evidence>
<organism evidence="2 3">
    <name type="scientific">Orrella marina</name>
    <dbReference type="NCBI Taxonomy" id="2163011"/>
    <lineage>
        <taxon>Bacteria</taxon>
        <taxon>Pseudomonadati</taxon>
        <taxon>Pseudomonadota</taxon>
        <taxon>Betaproteobacteria</taxon>
        <taxon>Burkholderiales</taxon>
        <taxon>Alcaligenaceae</taxon>
        <taxon>Orrella</taxon>
    </lineage>
</organism>